<gene>
    <name evidence="4" type="ORF">A1O1_06138</name>
</gene>
<feature type="domain" description="Xylanolytic transcriptional activator regulatory" evidence="3">
    <location>
        <begin position="237"/>
        <end position="312"/>
    </location>
</feature>
<dbReference type="PANTHER" id="PTHR46910">
    <property type="entry name" value="TRANSCRIPTION FACTOR PDR1"/>
    <property type="match status" value="1"/>
</dbReference>
<dbReference type="SMART" id="SM00906">
    <property type="entry name" value="Fungal_trans"/>
    <property type="match status" value="1"/>
</dbReference>
<name>W9Y806_9EURO</name>
<dbReference type="GO" id="GO:0003677">
    <property type="term" value="F:DNA binding"/>
    <property type="evidence" value="ECO:0007669"/>
    <property type="project" value="InterPro"/>
</dbReference>
<dbReference type="GO" id="GO:0006351">
    <property type="term" value="P:DNA-templated transcription"/>
    <property type="evidence" value="ECO:0007669"/>
    <property type="project" value="InterPro"/>
</dbReference>
<comment type="caution">
    <text evidence="4">The sequence shown here is derived from an EMBL/GenBank/DDBJ whole genome shotgun (WGS) entry which is preliminary data.</text>
</comment>
<evidence type="ECO:0000313" key="4">
    <source>
        <dbReference type="EMBL" id="EXJ85770.1"/>
    </source>
</evidence>
<organism evidence="4 5">
    <name type="scientific">Capronia coronata CBS 617.96</name>
    <dbReference type="NCBI Taxonomy" id="1182541"/>
    <lineage>
        <taxon>Eukaryota</taxon>
        <taxon>Fungi</taxon>
        <taxon>Dikarya</taxon>
        <taxon>Ascomycota</taxon>
        <taxon>Pezizomycotina</taxon>
        <taxon>Eurotiomycetes</taxon>
        <taxon>Chaetothyriomycetidae</taxon>
        <taxon>Chaetothyriales</taxon>
        <taxon>Herpotrichiellaceae</taxon>
        <taxon>Capronia</taxon>
    </lineage>
</organism>
<dbReference type="RefSeq" id="XP_007725208.1">
    <property type="nucleotide sequence ID" value="XM_007727018.1"/>
</dbReference>
<dbReference type="HOGENOM" id="CLU_011099_2_1_1"/>
<protein>
    <recommendedName>
        <fullName evidence="3">Xylanolytic transcriptional activator regulatory domain-containing protein</fullName>
    </recommendedName>
</protein>
<keyword evidence="5" id="KW-1185">Reference proteome</keyword>
<proteinExistence type="predicted"/>
<reference evidence="4 5" key="1">
    <citation type="submission" date="2013-03" db="EMBL/GenBank/DDBJ databases">
        <title>The Genome Sequence of Capronia coronata CBS 617.96.</title>
        <authorList>
            <consortium name="The Broad Institute Genomics Platform"/>
            <person name="Cuomo C."/>
            <person name="de Hoog S."/>
            <person name="Gorbushina A."/>
            <person name="Walker B."/>
            <person name="Young S.K."/>
            <person name="Zeng Q."/>
            <person name="Gargeya S."/>
            <person name="Fitzgerald M."/>
            <person name="Haas B."/>
            <person name="Abouelleil A."/>
            <person name="Allen A.W."/>
            <person name="Alvarado L."/>
            <person name="Arachchi H.M."/>
            <person name="Berlin A.M."/>
            <person name="Chapman S.B."/>
            <person name="Gainer-Dewar J."/>
            <person name="Goldberg J."/>
            <person name="Griggs A."/>
            <person name="Gujja S."/>
            <person name="Hansen M."/>
            <person name="Howarth C."/>
            <person name="Imamovic A."/>
            <person name="Ireland A."/>
            <person name="Larimer J."/>
            <person name="McCowan C."/>
            <person name="Murphy C."/>
            <person name="Pearson M."/>
            <person name="Poon T.W."/>
            <person name="Priest M."/>
            <person name="Roberts A."/>
            <person name="Saif S."/>
            <person name="Shea T."/>
            <person name="Sisk P."/>
            <person name="Sykes S."/>
            <person name="Wortman J."/>
            <person name="Nusbaum C."/>
            <person name="Birren B."/>
        </authorList>
    </citation>
    <scope>NUCLEOTIDE SEQUENCE [LARGE SCALE GENOMIC DNA]</scope>
    <source>
        <strain evidence="4 5">CBS 617.96</strain>
    </source>
</reference>
<dbReference type="PANTHER" id="PTHR46910:SF25">
    <property type="entry name" value="ABC-TRANSPORTER-REGULATING TRANSCRIPTION FACTOR"/>
    <property type="match status" value="1"/>
</dbReference>
<dbReference type="GO" id="GO:0008270">
    <property type="term" value="F:zinc ion binding"/>
    <property type="evidence" value="ECO:0007669"/>
    <property type="project" value="InterPro"/>
</dbReference>
<dbReference type="STRING" id="1182541.W9Y806"/>
<dbReference type="eggNOG" id="ENOG502QZJZ">
    <property type="taxonomic scope" value="Eukaryota"/>
</dbReference>
<dbReference type="Pfam" id="PF04082">
    <property type="entry name" value="Fungal_trans"/>
    <property type="match status" value="1"/>
</dbReference>
<accession>W9Y806</accession>
<dbReference type="OrthoDB" id="2123952at2759"/>
<dbReference type="GeneID" id="19161007"/>
<feature type="region of interest" description="Disordered" evidence="2">
    <location>
        <begin position="1"/>
        <end position="29"/>
    </location>
</feature>
<evidence type="ECO:0000256" key="1">
    <source>
        <dbReference type="ARBA" id="ARBA00023242"/>
    </source>
</evidence>
<dbReference type="EMBL" id="AMWN01000005">
    <property type="protein sequence ID" value="EXJ85770.1"/>
    <property type="molecule type" value="Genomic_DNA"/>
</dbReference>
<feature type="compositionally biased region" description="Polar residues" evidence="2">
    <location>
        <begin position="599"/>
        <end position="629"/>
    </location>
</feature>
<evidence type="ECO:0000313" key="5">
    <source>
        <dbReference type="Proteomes" id="UP000019484"/>
    </source>
</evidence>
<evidence type="ECO:0000256" key="2">
    <source>
        <dbReference type="SAM" id="MobiDB-lite"/>
    </source>
</evidence>
<dbReference type="InterPro" id="IPR007219">
    <property type="entry name" value="XnlR_reg_dom"/>
</dbReference>
<dbReference type="CDD" id="cd12148">
    <property type="entry name" value="fungal_TF_MHR"/>
    <property type="match status" value="1"/>
</dbReference>
<dbReference type="Proteomes" id="UP000019484">
    <property type="component" value="Unassembled WGS sequence"/>
</dbReference>
<sequence>MESLLHSTIPDPPATIHDTKPLNEETPESLPIEKELATLVINETGSQKYIGAASGMSILSPRGLAWVERKTGTSRMRGIMREFQRSGHLWPSSKSGHQWNDFSSPRHNLPSKEAAIHLANHYFDFFNASFPLLDRRTFWENFERQYSRDADFKHSWFALLNIVLAIACITATDAVLTNVLICDPLCSTNMADMGSKYLQNACSMLSEVMLLDTDLTAVQVLMGMAFVMQASMNPEGAFTLMGTAARLAMTLGLHQWLEGFGLSKSELQQRQRVFWILYILEKDLSSRVARPSAIDDDDIDLDAALRRVDDDAGIAISFTSKDNQKFYAFKSMCALAVIQSKIYRELYRANSRRKTVAERIRSISRLDAELQDWKDSIPLEIRPEHQIQCDDQNRFPIMVLHCGYYGCLSSIHRANAHHEVWTSGAEEMATDANDLKESPASPSKKAWTNVRTQSSYALCLAAARSMLHLLIEFLVSKDDPRNSMLWAAPYFPFQAYMVLFTHLVQYPLDERANADMVLMERALTSLSLTILPNDASFSNFASHVLREFLIIVQEHVRNARAKASPPPPGEFGFGARQPQTGGPIPQREQDSHTHMETSPAASLSSTFGQTTSNSFRSDNRDFNSTTAQPTPFELFNLNGPFSTPSTSINTTTSIDPTFDTDPDALGNLITDDPFYLLQYGDWDWST</sequence>
<dbReference type="InterPro" id="IPR050987">
    <property type="entry name" value="AtrR-like"/>
</dbReference>
<feature type="region of interest" description="Disordered" evidence="2">
    <location>
        <begin position="560"/>
        <end position="630"/>
    </location>
</feature>
<dbReference type="AlphaFoldDB" id="W9Y806"/>
<dbReference type="GO" id="GO:0003700">
    <property type="term" value="F:DNA-binding transcription factor activity"/>
    <property type="evidence" value="ECO:0007669"/>
    <property type="project" value="InterPro"/>
</dbReference>
<evidence type="ECO:0000259" key="3">
    <source>
        <dbReference type="SMART" id="SM00906"/>
    </source>
</evidence>
<keyword evidence="1" id="KW-0539">Nucleus</keyword>